<gene>
    <name evidence="2" type="ORF">BCL67_109110</name>
</gene>
<reference evidence="2 3" key="1">
    <citation type="submission" date="2018-03" db="EMBL/GenBank/DDBJ databases">
        <title>Comparative analysis of microorganisms from saline springs in Andes Mountain Range, Colombia.</title>
        <authorList>
            <person name="Rubin E."/>
        </authorList>
    </citation>
    <scope>NUCLEOTIDE SEQUENCE [LARGE SCALE GENOMIC DNA]</scope>
    <source>
        <strain evidence="2 3">CG 35</strain>
    </source>
</reference>
<keyword evidence="3" id="KW-1185">Reference proteome</keyword>
<accession>A0A2T0YJH0</accession>
<name>A0A2T0YJH0_9MICC</name>
<evidence type="ECO:0000259" key="1">
    <source>
        <dbReference type="Pfam" id="PF06114"/>
    </source>
</evidence>
<dbReference type="Pfam" id="PF06114">
    <property type="entry name" value="Peptidase_M78"/>
    <property type="match status" value="1"/>
</dbReference>
<feature type="domain" description="IrrE N-terminal-like" evidence="1">
    <location>
        <begin position="27"/>
        <end position="89"/>
    </location>
</feature>
<sequence>MDLIDYATALGAKVVQRPPAEGRWGEWCQRTREIRLHPELGALQRDYTLAHEIGHAYHQHTGCGPRDEWEADVWAATVLIRRRDWKRAVQIHETVGAVAMEIGVLPKLVKVYAQHLRHAEQ</sequence>
<dbReference type="Proteomes" id="UP000238217">
    <property type="component" value="Unassembled WGS sequence"/>
</dbReference>
<organism evidence="2 3">
    <name type="scientific">Nesterenkonia sandarakina</name>
    <dbReference type="NCBI Taxonomy" id="272918"/>
    <lineage>
        <taxon>Bacteria</taxon>
        <taxon>Bacillati</taxon>
        <taxon>Actinomycetota</taxon>
        <taxon>Actinomycetes</taxon>
        <taxon>Micrococcales</taxon>
        <taxon>Micrococcaceae</taxon>
        <taxon>Nesterenkonia</taxon>
    </lineage>
</organism>
<protein>
    <submittedName>
        <fullName evidence="2">Uncharacterized protein DUF955</fullName>
    </submittedName>
</protein>
<dbReference type="InterPro" id="IPR010359">
    <property type="entry name" value="IrrE_HExxH"/>
</dbReference>
<dbReference type="OrthoDB" id="9793864at2"/>
<dbReference type="EMBL" id="PVTY01000009">
    <property type="protein sequence ID" value="PRZ15189.1"/>
    <property type="molecule type" value="Genomic_DNA"/>
</dbReference>
<dbReference type="AlphaFoldDB" id="A0A2T0YJH0"/>
<proteinExistence type="predicted"/>
<comment type="caution">
    <text evidence="2">The sequence shown here is derived from an EMBL/GenBank/DDBJ whole genome shotgun (WGS) entry which is preliminary data.</text>
</comment>
<dbReference type="RefSeq" id="WP_106123107.1">
    <property type="nucleotide sequence ID" value="NZ_PVTY01000009.1"/>
</dbReference>
<evidence type="ECO:0000313" key="3">
    <source>
        <dbReference type="Proteomes" id="UP000238217"/>
    </source>
</evidence>
<evidence type="ECO:0000313" key="2">
    <source>
        <dbReference type="EMBL" id="PRZ15189.1"/>
    </source>
</evidence>